<evidence type="ECO:0000256" key="1">
    <source>
        <dbReference type="ARBA" id="ARBA00006429"/>
    </source>
</evidence>
<dbReference type="AlphaFoldDB" id="A0A9X4N0J2"/>
<organism evidence="7 8">
    <name type="scientific">Profundicola chukchiensis</name>
    <dbReference type="NCBI Taxonomy" id="2961959"/>
    <lineage>
        <taxon>Bacteria</taxon>
        <taxon>Pseudomonadati</taxon>
        <taxon>Bacteroidota</taxon>
        <taxon>Flavobacteriia</taxon>
        <taxon>Flavobacteriales</taxon>
        <taxon>Weeksellaceae</taxon>
        <taxon>Profundicola</taxon>
    </lineage>
</organism>
<evidence type="ECO:0000256" key="3">
    <source>
        <dbReference type="ARBA" id="ARBA00022729"/>
    </source>
</evidence>
<evidence type="ECO:0000256" key="2">
    <source>
        <dbReference type="ARBA" id="ARBA00022722"/>
    </source>
</evidence>
<evidence type="ECO:0000313" key="8">
    <source>
        <dbReference type="Proteomes" id="UP001152599"/>
    </source>
</evidence>
<evidence type="ECO:0000313" key="7">
    <source>
        <dbReference type="EMBL" id="MDG4946091.1"/>
    </source>
</evidence>
<dbReference type="NCBIfam" id="TIGR04183">
    <property type="entry name" value="Por_Secre_tail"/>
    <property type="match status" value="1"/>
</dbReference>
<feature type="chain" id="PRO_5040956563" evidence="5">
    <location>
        <begin position="20"/>
        <end position="342"/>
    </location>
</feature>
<keyword evidence="3 5" id="KW-0732">Signal</keyword>
<dbReference type="Pfam" id="PF18962">
    <property type="entry name" value="Por_Secre_tail"/>
    <property type="match status" value="1"/>
</dbReference>
<dbReference type="InterPro" id="IPR007346">
    <property type="entry name" value="Endonuclease-I"/>
</dbReference>
<dbReference type="EMBL" id="JANCMU010000003">
    <property type="protein sequence ID" value="MDG4946091.1"/>
    <property type="molecule type" value="Genomic_DNA"/>
</dbReference>
<keyword evidence="2" id="KW-0540">Nuclease</keyword>
<reference evidence="7" key="1">
    <citation type="submission" date="2022-07" db="EMBL/GenBank/DDBJ databases">
        <title>Description and genome-wide analysis of Profundicola chukchiensis gen. nov., sp. nov., marine bacteria isolated from bottom sediments of the Chukchi Sea.</title>
        <authorList>
            <person name="Romanenko L."/>
            <person name="Otstavnykh N."/>
            <person name="Kurilenko V."/>
            <person name="Eremeev V."/>
            <person name="Velansky P."/>
            <person name="Mikhailov V."/>
            <person name="Isaeva M."/>
        </authorList>
    </citation>
    <scope>NUCLEOTIDE SEQUENCE</scope>
    <source>
        <strain evidence="7">KMM 9713</strain>
    </source>
</reference>
<comment type="caution">
    <text evidence="7">The sequence shown here is derived from an EMBL/GenBank/DDBJ whole genome shotgun (WGS) entry which is preliminary data.</text>
</comment>
<keyword evidence="4" id="KW-0378">Hydrolase</keyword>
<dbReference type="PANTHER" id="PTHR33607:SF2">
    <property type="entry name" value="ENDONUCLEASE-1"/>
    <property type="match status" value="1"/>
</dbReference>
<gene>
    <name evidence="7" type="ORF">NMK71_06665</name>
</gene>
<evidence type="ECO:0000256" key="5">
    <source>
        <dbReference type="SAM" id="SignalP"/>
    </source>
</evidence>
<dbReference type="GO" id="GO:0004519">
    <property type="term" value="F:endonuclease activity"/>
    <property type="evidence" value="ECO:0007669"/>
    <property type="project" value="UniProtKB-KW"/>
</dbReference>
<protein>
    <submittedName>
        <fullName evidence="7">Endonuclease</fullName>
    </submittedName>
</protein>
<evidence type="ECO:0000259" key="6">
    <source>
        <dbReference type="Pfam" id="PF18962"/>
    </source>
</evidence>
<evidence type="ECO:0000256" key="4">
    <source>
        <dbReference type="ARBA" id="ARBA00022801"/>
    </source>
</evidence>
<feature type="signal peptide" evidence="5">
    <location>
        <begin position="1"/>
        <end position="19"/>
    </location>
</feature>
<dbReference type="SUPFAM" id="SSF54060">
    <property type="entry name" value="His-Me finger endonucleases"/>
    <property type="match status" value="1"/>
</dbReference>
<dbReference type="InterPro" id="IPR044925">
    <property type="entry name" value="His-Me_finger_sf"/>
</dbReference>
<keyword evidence="8" id="KW-1185">Reference proteome</keyword>
<dbReference type="Proteomes" id="UP001152599">
    <property type="component" value="Unassembled WGS sequence"/>
</dbReference>
<feature type="domain" description="Secretion system C-terminal sorting" evidence="6">
    <location>
        <begin position="276"/>
        <end position="339"/>
    </location>
</feature>
<dbReference type="PANTHER" id="PTHR33607">
    <property type="entry name" value="ENDONUCLEASE-1"/>
    <property type="match status" value="1"/>
</dbReference>
<proteinExistence type="inferred from homology"/>
<sequence>MRFLNIFILLLGISSSAQIPSYYNSIDFTASPEEVKSQLEYLVRNTQLYHLSYTPQVWYALKETDADPENPDNVFLIYGYDDEDDLNFNDRTRGKDMTCHVISCTDRWNREHVYPKSIGGYTNDSWPGSDVHSIRAADSNFNEMRSNFPFAAGSGNAGVLANSRFYPGDEWKGDVARMMMFSYIRYPNDLKPNYVGVGLNSYHEDMPDIFLQWNAEDPPSAYEMQRNDIIEEFYQGNRNPFIDNPYLATYIWGGPEALNTWDVLSTVDLEEKSFSVYPNPTHDFITYQEEFDQILIYNLQGKLISEDENLTDQKTYLPETPGLYFVKFCQNNICKTHKVLKK</sequence>
<dbReference type="GO" id="GO:0016787">
    <property type="term" value="F:hydrolase activity"/>
    <property type="evidence" value="ECO:0007669"/>
    <property type="project" value="UniProtKB-KW"/>
</dbReference>
<comment type="similarity">
    <text evidence="1">Belongs to the EndA/NucM nuclease family.</text>
</comment>
<dbReference type="RefSeq" id="WP_304420592.1">
    <property type="nucleotide sequence ID" value="NZ_JANCMU010000003.1"/>
</dbReference>
<accession>A0A9X4N0J2</accession>
<dbReference type="Pfam" id="PF04231">
    <property type="entry name" value="Endonuclease_1"/>
    <property type="match status" value="1"/>
</dbReference>
<name>A0A9X4N0J2_9FLAO</name>
<dbReference type="InterPro" id="IPR026444">
    <property type="entry name" value="Secre_tail"/>
</dbReference>
<keyword evidence="7" id="KW-0255">Endonuclease</keyword>